<dbReference type="AlphaFoldDB" id="A0A543II93"/>
<keyword evidence="2" id="KW-0812">Transmembrane</keyword>
<evidence type="ECO:0000256" key="2">
    <source>
        <dbReference type="SAM" id="Phobius"/>
    </source>
</evidence>
<gene>
    <name evidence="3" type="ORF">FHX41_4004</name>
</gene>
<evidence type="ECO:0000313" key="4">
    <source>
        <dbReference type="Proteomes" id="UP000316706"/>
    </source>
</evidence>
<dbReference type="Proteomes" id="UP000316706">
    <property type="component" value="Unassembled WGS sequence"/>
</dbReference>
<feature type="region of interest" description="Disordered" evidence="1">
    <location>
        <begin position="1"/>
        <end position="21"/>
    </location>
</feature>
<feature type="transmembrane region" description="Helical" evidence="2">
    <location>
        <begin position="64"/>
        <end position="84"/>
    </location>
</feature>
<sequence>MAARPSAPPPPGAWPRPPGAPARTSRLAIAALVTGLLGMVPVATGLAIGALVRTGRRGERGRGLAVGGLVASAAWVVAGVVGLVKRPMLPPR</sequence>
<comment type="caution">
    <text evidence="3">The sequence shown here is derived from an EMBL/GenBank/DDBJ whole genome shotgun (WGS) entry which is preliminary data.</text>
</comment>
<proteinExistence type="predicted"/>
<dbReference type="RefSeq" id="WP_141971016.1">
    <property type="nucleotide sequence ID" value="NZ_VFPO01000001.1"/>
</dbReference>
<evidence type="ECO:0008006" key="5">
    <source>
        <dbReference type="Google" id="ProtNLM"/>
    </source>
</evidence>
<evidence type="ECO:0000313" key="3">
    <source>
        <dbReference type="EMBL" id="TQM70281.1"/>
    </source>
</evidence>
<organism evidence="3 4">
    <name type="scientific">Actinomadura hallensis</name>
    <dbReference type="NCBI Taxonomy" id="337895"/>
    <lineage>
        <taxon>Bacteria</taxon>
        <taxon>Bacillati</taxon>
        <taxon>Actinomycetota</taxon>
        <taxon>Actinomycetes</taxon>
        <taxon>Streptosporangiales</taxon>
        <taxon>Thermomonosporaceae</taxon>
        <taxon>Actinomadura</taxon>
    </lineage>
</organism>
<feature type="transmembrane region" description="Helical" evidence="2">
    <location>
        <begin position="27"/>
        <end position="52"/>
    </location>
</feature>
<evidence type="ECO:0000256" key="1">
    <source>
        <dbReference type="SAM" id="MobiDB-lite"/>
    </source>
</evidence>
<feature type="compositionally biased region" description="Pro residues" evidence="1">
    <location>
        <begin position="1"/>
        <end position="20"/>
    </location>
</feature>
<keyword evidence="4" id="KW-1185">Reference proteome</keyword>
<keyword evidence="2" id="KW-0472">Membrane</keyword>
<name>A0A543II93_9ACTN</name>
<dbReference type="EMBL" id="VFPO01000001">
    <property type="protein sequence ID" value="TQM70281.1"/>
    <property type="molecule type" value="Genomic_DNA"/>
</dbReference>
<accession>A0A543II93</accession>
<protein>
    <recommendedName>
        <fullName evidence="5">DUF4190 domain-containing protein</fullName>
    </recommendedName>
</protein>
<reference evidence="3 4" key="1">
    <citation type="submission" date="2019-06" db="EMBL/GenBank/DDBJ databases">
        <title>Sequencing the genomes of 1000 actinobacteria strains.</title>
        <authorList>
            <person name="Klenk H.-P."/>
        </authorList>
    </citation>
    <scope>NUCLEOTIDE SEQUENCE [LARGE SCALE GENOMIC DNA]</scope>
    <source>
        <strain evidence="3 4">DSM 45043</strain>
    </source>
</reference>
<keyword evidence="2" id="KW-1133">Transmembrane helix</keyword>